<dbReference type="Pfam" id="PF05201">
    <property type="entry name" value="GlutR_N"/>
    <property type="match status" value="1"/>
</dbReference>
<organism evidence="19 20">
    <name type="scientific">Alkalicoccus urumqiensis</name>
    <name type="common">Bacillus urumqiensis</name>
    <dbReference type="NCBI Taxonomy" id="1548213"/>
    <lineage>
        <taxon>Bacteria</taxon>
        <taxon>Bacillati</taxon>
        <taxon>Bacillota</taxon>
        <taxon>Bacilli</taxon>
        <taxon>Bacillales</taxon>
        <taxon>Bacillaceae</taxon>
        <taxon>Alkalicoccus</taxon>
    </lineage>
</organism>
<feature type="coiled-coil region" evidence="15">
    <location>
        <begin position="352"/>
        <end position="379"/>
    </location>
</feature>
<keyword evidence="15" id="KW-0175">Coiled coil</keyword>
<dbReference type="EC" id="1.2.1.70" evidence="3 9"/>
<comment type="function">
    <text evidence="9">Catalyzes the NADPH-dependent reduction of glutamyl-tRNA(Glu) to glutamate 1-semialdehyde (GSA).</text>
</comment>
<evidence type="ECO:0000256" key="14">
    <source>
        <dbReference type="RuleBase" id="RU000584"/>
    </source>
</evidence>
<dbReference type="InterPro" id="IPR015895">
    <property type="entry name" value="4pyrrol_synth_GluRdtase_N"/>
</dbReference>
<gene>
    <name evidence="9" type="primary">hemA</name>
    <name evidence="19" type="ORF">C6I21_12320</name>
</gene>
<dbReference type="InterPro" id="IPR036453">
    <property type="entry name" value="GluRdtase_dimer_dom_sf"/>
</dbReference>
<evidence type="ECO:0000256" key="5">
    <source>
        <dbReference type="ARBA" id="ARBA00023002"/>
    </source>
</evidence>
<evidence type="ECO:0000256" key="15">
    <source>
        <dbReference type="SAM" id="Coils"/>
    </source>
</evidence>
<keyword evidence="5 9" id="KW-0560">Oxidoreductase</keyword>
<proteinExistence type="inferred from homology"/>
<feature type="binding site" evidence="9 11">
    <location>
        <position position="108"/>
    </location>
    <ligand>
        <name>substrate</name>
    </ligand>
</feature>
<comment type="subunit">
    <text evidence="9">Homodimer.</text>
</comment>
<feature type="binding site" evidence="9 11">
    <location>
        <begin position="48"/>
        <end position="51"/>
    </location>
    <ligand>
        <name>substrate</name>
    </ligand>
</feature>
<evidence type="ECO:0000259" key="16">
    <source>
        <dbReference type="Pfam" id="PF00745"/>
    </source>
</evidence>
<dbReference type="PIRSF" id="PIRSF000445">
    <property type="entry name" value="4pyrrol_synth_GluRdtase"/>
    <property type="match status" value="1"/>
</dbReference>
<feature type="active site" description="Nucleophile" evidence="9 10">
    <location>
        <position position="49"/>
    </location>
</feature>
<dbReference type="HAMAP" id="MF_00087">
    <property type="entry name" value="Glu_tRNA_reductase"/>
    <property type="match status" value="1"/>
</dbReference>
<feature type="binding site" evidence="9 11">
    <location>
        <position position="119"/>
    </location>
    <ligand>
        <name>substrate</name>
    </ligand>
</feature>
<comment type="caution">
    <text evidence="19">The sequence shown here is derived from an EMBL/GenBank/DDBJ whole genome shotgun (WGS) entry which is preliminary data.</text>
</comment>
<evidence type="ECO:0000256" key="7">
    <source>
        <dbReference type="ARBA" id="ARBA00047464"/>
    </source>
</evidence>
<keyword evidence="6 9" id="KW-0627">Porphyrin biosynthesis</keyword>
<dbReference type="FunFam" id="3.30.460.30:FF:000001">
    <property type="entry name" value="Glutamyl-tRNA reductase"/>
    <property type="match status" value="1"/>
</dbReference>
<comment type="domain">
    <text evidence="9">Possesses an unusual extended V-shaped dimeric structure with each monomer consisting of three distinct domains arranged along a curved 'spinal' alpha-helix. The N-terminal catalytic domain specifically recognizes the glutamate moiety of the substrate. The second domain is the NADPH-binding domain, and the third C-terminal domain is responsible for dimerization.</text>
</comment>
<protein>
    <recommendedName>
        <fullName evidence="8 9">Glutamyl-tRNA reductase</fullName>
        <shortName evidence="9">GluTR</shortName>
        <ecNumber evidence="3 9">1.2.1.70</ecNumber>
    </recommendedName>
</protein>
<dbReference type="InterPro" id="IPR018214">
    <property type="entry name" value="GluRdtase_CS"/>
</dbReference>
<dbReference type="Gene3D" id="3.40.50.720">
    <property type="entry name" value="NAD(P)-binding Rossmann-like Domain"/>
    <property type="match status" value="1"/>
</dbReference>
<dbReference type="InterPro" id="IPR000343">
    <property type="entry name" value="4pyrrol_synth_GluRdtase"/>
</dbReference>
<dbReference type="GO" id="GO:0050661">
    <property type="term" value="F:NADP binding"/>
    <property type="evidence" value="ECO:0007669"/>
    <property type="project" value="InterPro"/>
</dbReference>
<feature type="domain" description="Quinate/shikimate 5-dehydrogenase/glutamyl-tRNA reductase" evidence="17">
    <location>
        <begin position="170"/>
        <end position="305"/>
    </location>
</feature>
<dbReference type="Pfam" id="PF01488">
    <property type="entry name" value="Shikimate_DH"/>
    <property type="match status" value="1"/>
</dbReference>
<evidence type="ECO:0000256" key="11">
    <source>
        <dbReference type="PIRSR" id="PIRSR000445-2"/>
    </source>
</evidence>
<feature type="domain" description="Tetrapyrrole biosynthesis glutamyl-tRNA reductase dimerisation" evidence="16">
    <location>
        <begin position="319"/>
        <end position="418"/>
    </location>
</feature>
<dbReference type="UniPathway" id="UPA00251">
    <property type="reaction ID" value="UER00316"/>
</dbReference>
<name>A0A2P6MF42_ALKUR</name>
<dbReference type="InterPro" id="IPR006151">
    <property type="entry name" value="Shikm_DH/Glu-tRNA_Rdtase"/>
</dbReference>
<dbReference type="NCBIfam" id="TIGR01035">
    <property type="entry name" value="hemA"/>
    <property type="match status" value="1"/>
</dbReference>
<feature type="binding site" evidence="9 12">
    <location>
        <begin position="188"/>
        <end position="193"/>
    </location>
    <ligand>
        <name>NADP(+)</name>
        <dbReference type="ChEBI" id="CHEBI:58349"/>
    </ligand>
</feature>
<sequence length="464" mass="52993">MHILVTSLNYKSTPVEIREKFTFQDDLEAALEQLRHSKSILECVLVSTCNRTELYVVADQLHTGRYYTKLFLQEWFGIPKEEFSHYLQVREDEHAIEHLFRVSCGLDSMVLGETQILGQVRESFELARKAGTTGTVFNQLFRQAVTVAKRGHSETKIGENAVSVSYAAVELGRKIFGGFEDKKVLVMGAGKMSELTARHLTSSGVSDITVMNRTKSRAAELAERFSGKAESMEALEESLQYTDILISSTGSNNYVLTRENVSSLIKKRRGRPLFLVDIAVPRDLDPELAELDDVYLYDIDDLQGIVNANLEERREEAEKIELMIEEELVAFSQWLDTLGVVPVITALRQKASSVQEETMASLERKLSDMSEREKKVIRKHMKSIINQMLRDPITALKEIPGEENPEELLEYMTKVFGLEDHMDDEESPLTHNIRIDKAEREFSIEKRKTKLEARKEELIRTLVR</sequence>
<evidence type="ECO:0000259" key="17">
    <source>
        <dbReference type="Pfam" id="PF01488"/>
    </source>
</evidence>
<dbReference type="Gene3D" id="3.30.460.30">
    <property type="entry name" value="Glutamyl-tRNA reductase, N-terminal domain"/>
    <property type="match status" value="1"/>
</dbReference>
<dbReference type="PANTHER" id="PTHR43013:SF1">
    <property type="entry name" value="GLUTAMYL-TRNA REDUCTASE"/>
    <property type="match status" value="1"/>
</dbReference>
<dbReference type="RefSeq" id="WP_105959777.1">
    <property type="nucleotide sequence ID" value="NZ_PVNS01000011.1"/>
</dbReference>
<dbReference type="SUPFAM" id="SSF51735">
    <property type="entry name" value="NAD(P)-binding Rossmann-fold domains"/>
    <property type="match status" value="1"/>
</dbReference>
<evidence type="ECO:0000256" key="1">
    <source>
        <dbReference type="ARBA" id="ARBA00005059"/>
    </source>
</evidence>
<reference evidence="19 20" key="1">
    <citation type="submission" date="2018-03" db="EMBL/GenBank/DDBJ databases">
        <title>Bacillus urumqiensis sp. nov., a moderately haloalkaliphilic bacterium isolated from a salt lake.</title>
        <authorList>
            <person name="Zhao B."/>
            <person name="Liao Z."/>
        </authorList>
    </citation>
    <scope>NUCLEOTIDE SEQUENCE [LARGE SCALE GENOMIC DNA]</scope>
    <source>
        <strain evidence="19 20">BZ-SZ-XJ18</strain>
    </source>
</reference>
<feature type="site" description="Important for activity" evidence="9 13">
    <location>
        <position position="98"/>
    </location>
</feature>
<dbReference type="Proteomes" id="UP000243650">
    <property type="component" value="Unassembled WGS sequence"/>
</dbReference>
<dbReference type="InterPro" id="IPR015896">
    <property type="entry name" value="4pyrrol_synth_GluRdtase_dimer"/>
</dbReference>
<dbReference type="GO" id="GO:0008883">
    <property type="term" value="F:glutamyl-tRNA reductase activity"/>
    <property type="evidence" value="ECO:0007669"/>
    <property type="project" value="UniProtKB-UniRule"/>
</dbReference>
<dbReference type="InterPro" id="IPR036291">
    <property type="entry name" value="NAD(P)-bd_dom_sf"/>
</dbReference>
<evidence type="ECO:0000313" key="19">
    <source>
        <dbReference type="EMBL" id="PRO64922.1"/>
    </source>
</evidence>
<evidence type="ECO:0000256" key="13">
    <source>
        <dbReference type="PIRSR" id="PIRSR000445-4"/>
    </source>
</evidence>
<evidence type="ECO:0000256" key="12">
    <source>
        <dbReference type="PIRSR" id="PIRSR000445-3"/>
    </source>
</evidence>
<evidence type="ECO:0000256" key="6">
    <source>
        <dbReference type="ARBA" id="ARBA00023244"/>
    </source>
</evidence>
<dbReference type="InterPro" id="IPR036343">
    <property type="entry name" value="GluRdtase_N_sf"/>
</dbReference>
<keyword evidence="20" id="KW-1185">Reference proteome</keyword>
<evidence type="ECO:0000256" key="2">
    <source>
        <dbReference type="ARBA" id="ARBA00005916"/>
    </source>
</evidence>
<accession>A0A2P6MF42</accession>
<keyword evidence="4 9" id="KW-0521">NADP</keyword>
<evidence type="ECO:0000256" key="3">
    <source>
        <dbReference type="ARBA" id="ARBA00012970"/>
    </source>
</evidence>
<dbReference type="AlphaFoldDB" id="A0A2P6MF42"/>
<dbReference type="OrthoDB" id="110209at2"/>
<feature type="domain" description="Glutamyl-tRNA reductase N-terminal" evidence="18">
    <location>
        <begin position="7"/>
        <end position="155"/>
    </location>
</feature>
<evidence type="ECO:0000256" key="10">
    <source>
        <dbReference type="PIRSR" id="PIRSR000445-1"/>
    </source>
</evidence>
<dbReference type="GO" id="GO:0019353">
    <property type="term" value="P:protoporphyrinogen IX biosynthetic process from glutamate"/>
    <property type="evidence" value="ECO:0007669"/>
    <property type="project" value="TreeGrafter"/>
</dbReference>
<comment type="pathway">
    <text evidence="1 9 14">Porphyrin-containing compound metabolism; protoporphyrin-IX biosynthesis; 5-aminolevulinate from L-glutamyl-tRNA(Glu): step 1/2.</text>
</comment>
<dbReference type="Pfam" id="PF00745">
    <property type="entry name" value="GlutR_dimer"/>
    <property type="match status" value="1"/>
</dbReference>
<dbReference type="CDD" id="cd05213">
    <property type="entry name" value="NAD_bind_Glutamyl_tRNA_reduct"/>
    <property type="match status" value="1"/>
</dbReference>
<dbReference type="SUPFAM" id="SSF69742">
    <property type="entry name" value="Glutamyl tRNA-reductase catalytic, N-terminal domain"/>
    <property type="match status" value="1"/>
</dbReference>
<comment type="miscellaneous">
    <text evidence="9">During catalysis, the active site Cys acts as a nucleophile attacking the alpha-carbonyl group of tRNA-bound glutamate with the formation of a thioester intermediate between enzyme and glutamate, and the concomitant release of tRNA(Glu). The thioester intermediate is finally reduced by direct hydride transfer from NADPH, to form the product GSA.</text>
</comment>
<dbReference type="SUPFAM" id="SSF69075">
    <property type="entry name" value="Glutamyl tRNA-reductase dimerization domain"/>
    <property type="match status" value="1"/>
</dbReference>
<evidence type="ECO:0000256" key="9">
    <source>
        <dbReference type="HAMAP-Rule" id="MF_00087"/>
    </source>
</evidence>
<dbReference type="PANTHER" id="PTHR43013">
    <property type="entry name" value="GLUTAMYL-TRNA REDUCTASE"/>
    <property type="match status" value="1"/>
</dbReference>
<dbReference type="EMBL" id="PVNS01000011">
    <property type="protein sequence ID" value="PRO64922.1"/>
    <property type="molecule type" value="Genomic_DNA"/>
</dbReference>
<evidence type="ECO:0000259" key="18">
    <source>
        <dbReference type="Pfam" id="PF05201"/>
    </source>
</evidence>
<comment type="catalytic activity">
    <reaction evidence="7 9 14">
        <text>(S)-4-amino-5-oxopentanoate + tRNA(Glu) + NADP(+) = L-glutamyl-tRNA(Glu) + NADPH + H(+)</text>
        <dbReference type="Rhea" id="RHEA:12344"/>
        <dbReference type="Rhea" id="RHEA-COMP:9663"/>
        <dbReference type="Rhea" id="RHEA-COMP:9680"/>
        <dbReference type="ChEBI" id="CHEBI:15378"/>
        <dbReference type="ChEBI" id="CHEBI:57501"/>
        <dbReference type="ChEBI" id="CHEBI:57783"/>
        <dbReference type="ChEBI" id="CHEBI:58349"/>
        <dbReference type="ChEBI" id="CHEBI:78442"/>
        <dbReference type="ChEBI" id="CHEBI:78520"/>
        <dbReference type="EC" id="1.2.1.70"/>
    </reaction>
</comment>
<comment type="similarity">
    <text evidence="2 9 14">Belongs to the glutamyl-tRNA reductase family.</text>
</comment>
<evidence type="ECO:0000313" key="20">
    <source>
        <dbReference type="Proteomes" id="UP000243650"/>
    </source>
</evidence>
<feature type="binding site" evidence="9 11">
    <location>
        <begin position="113"/>
        <end position="115"/>
    </location>
    <ligand>
        <name>substrate</name>
    </ligand>
</feature>
<dbReference type="FunFam" id="3.40.50.720:FF:000031">
    <property type="entry name" value="Glutamyl-tRNA reductase"/>
    <property type="match status" value="1"/>
</dbReference>
<dbReference type="PROSITE" id="PS00747">
    <property type="entry name" value="GLUTR"/>
    <property type="match status" value="1"/>
</dbReference>
<evidence type="ECO:0000256" key="8">
    <source>
        <dbReference type="ARBA" id="ARBA00068659"/>
    </source>
</evidence>
<evidence type="ECO:0000256" key="4">
    <source>
        <dbReference type="ARBA" id="ARBA00022857"/>
    </source>
</evidence>